<accession>A0A410G0P0</accession>
<reference evidence="1 2" key="1">
    <citation type="submission" date="2019-01" db="EMBL/GenBank/DDBJ databases">
        <title>Complete genome sequencing of Aequorivita sp. H23M31.</title>
        <authorList>
            <person name="Bae J.-W."/>
        </authorList>
    </citation>
    <scope>NUCLEOTIDE SEQUENCE [LARGE SCALE GENOMIC DNA]</scope>
    <source>
        <strain evidence="1 2">H23M31</strain>
    </source>
</reference>
<keyword evidence="2" id="KW-1185">Reference proteome</keyword>
<protein>
    <submittedName>
        <fullName evidence="1">DUF3800 domain-containing protein</fullName>
    </submittedName>
</protein>
<gene>
    <name evidence="1" type="ORF">EI546_03290</name>
</gene>
<dbReference type="OrthoDB" id="2680392at2"/>
<dbReference type="RefSeq" id="WP_128249206.1">
    <property type="nucleotide sequence ID" value="NZ_CP034951.1"/>
</dbReference>
<sequence length="243" mass="28513">MIKKGNYIIYVDEFGDHGTQNIDAGYPIFVLSFCCFKVEEYIHNSVSKIQDFKIKYYNHDQVILHEHHIRKQKGDFSFLRTDQALRENFLNDLNELIVNINFEIYAIVIDKQKLTEKYLSPNNPYNLGMQFGLEIIYKQLVFNNDAGDNICFVFEKRGKKEDDALELEFRRICSGGQRVGWKNFNFDKISFEPVFADKRSNSTGLQLADLTARPIGLQYLRPNQNNRAYDILESKIKRIKVFP</sequence>
<evidence type="ECO:0000313" key="2">
    <source>
        <dbReference type="Proteomes" id="UP000285517"/>
    </source>
</evidence>
<proteinExistence type="predicted"/>
<name>A0A410G0P0_9FLAO</name>
<dbReference type="KEGG" id="aev:EI546_03290"/>
<dbReference type="Pfam" id="PF12686">
    <property type="entry name" value="DUF3800"/>
    <property type="match status" value="1"/>
</dbReference>
<dbReference type="AlphaFoldDB" id="A0A410G0P0"/>
<dbReference type="EMBL" id="CP034951">
    <property type="protein sequence ID" value="QAA80811.1"/>
    <property type="molecule type" value="Genomic_DNA"/>
</dbReference>
<evidence type="ECO:0000313" key="1">
    <source>
        <dbReference type="EMBL" id="QAA80811.1"/>
    </source>
</evidence>
<organism evidence="1 2">
    <name type="scientific">Aequorivita ciconiae</name>
    <dbReference type="NCBI Taxonomy" id="2494375"/>
    <lineage>
        <taxon>Bacteria</taxon>
        <taxon>Pseudomonadati</taxon>
        <taxon>Bacteroidota</taxon>
        <taxon>Flavobacteriia</taxon>
        <taxon>Flavobacteriales</taxon>
        <taxon>Flavobacteriaceae</taxon>
        <taxon>Aequorivita</taxon>
    </lineage>
</organism>
<dbReference type="InterPro" id="IPR024524">
    <property type="entry name" value="DUF3800"/>
</dbReference>
<dbReference type="Proteomes" id="UP000285517">
    <property type="component" value="Chromosome"/>
</dbReference>